<dbReference type="EMBL" id="CAJOBB010000120">
    <property type="protein sequence ID" value="CAF3571582.1"/>
    <property type="molecule type" value="Genomic_DNA"/>
</dbReference>
<dbReference type="AlphaFoldDB" id="A0A818LFH9"/>
<feature type="transmembrane region" description="Helical" evidence="8">
    <location>
        <begin position="93"/>
        <end position="116"/>
    </location>
</feature>
<dbReference type="Proteomes" id="UP000663868">
    <property type="component" value="Unassembled WGS sequence"/>
</dbReference>
<dbReference type="GO" id="GO:0022857">
    <property type="term" value="F:transmembrane transporter activity"/>
    <property type="evidence" value="ECO:0007669"/>
    <property type="project" value="InterPro"/>
</dbReference>
<evidence type="ECO:0000256" key="4">
    <source>
        <dbReference type="ARBA" id="ARBA00022856"/>
    </source>
</evidence>
<comment type="caution">
    <text evidence="10">The sequence shown here is derived from an EMBL/GenBank/DDBJ whole genome shotgun (WGS) entry which is preliminary data.</text>
</comment>
<evidence type="ECO:0000256" key="2">
    <source>
        <dbReference type="ARBA" id="ARBA00005982"/>
    </source>
</evidence>
<keyword evidence="4" id="KW-0813">Transport</keyword>
<dbReference type="EMBL" id="CAJNOE010000219">
    <property type="protein sequence ID" value="CAF1060088.1"/>
    <property type="molecule type" value="Genomic_DNA"/>
</dbReference>
<feature type="transmembrane region" description="Helical" evidence="8">
    <location>
        <begin position="155"/>
        <end position="179"/>
    </location>
</feature>
<reference evidence="10" key="1">
    <citation type="submission" date="2021-02" db="EMBL/GenBank/DDBJ databases">
        <authorList>
            <person name="Nowell W R."/>
        </authorList>
    </citation>
    <scope>NUCLEOTIDE SEQUENCE</scope>
</reference>
<feature type="transmembrane region" description="Helical" evidence="8">
    <location>
        <begin position="45"/>
        <end position="68"/>
    </location>
</feature>
<name>A0A818LFH9_9BILA</name>
<feature type="transmembrane region" description="Helical" evidence="8">
    <location>
        <begin position="522"/>
        <end position="542"/>
    </location>
</feature>
<comment type="subcellular location">
    <subcellularLocation>
        <location evidence="1">Membrane</location>
        <topology evidence="1">Multi-pass membrane protein</topology>
    </subcellularLocation>
</comment>
<dbReference type="GO" id="GO:0016020">
    <property type="term" value="C:membrane"/>
    <property type="evidence" value="ECO:0007669"/>
    <property type="project" value="UniProtKB-SubCell"/>
</dbReference>
<dbReference type="SUPFAM" id="SSF103473">
    <property type="entry name" value="MFS general substrate transporter"/>
    <property type="match status" value="1"/>
</dbReference>
<comment type="similarity">
    <text evidence="2">Belongs to the major facilitator superfamily. Proton-dependent oligopeptide transporter (POT/PTR) (TC 2.A.17) family.</text>
</comment>
<keyword evidence="5 8" id="KW-1133">Transmembrane helix</keyword>
<dbReference type="Pfam" id="PF00854">
    <property type="entry name" value="PTR2"/>
    <property type="match status" value="1"/>
</dbReference>
<keyword evidence="4" id="KW-0571">Peptide transport</keyword>
<dbReference type="PANTHER" id="PTHR11654">
    <property type="entry name" value="OLIGOPEPTIDE TRANSPORTER-RELATED"/>
    <property type="match status" value="1"/>
</dbReference>
<accession>A0A818LFH9</accession>
<evidence type="ECO:0000256" key="5">
    <source>
        <dbReference type="ARBA" id="ARBA00022989"/>
    </source>
</evidence>
<keyword evidence="6 8" id="KW-0472">Membrane</keyword>
<evidence type="ECO:0000256" key="1">
    <source>
        <dbReference type="ARBA" id="ARBA00004141"/>
    </source>
</evidence>
<evidence type="ECO:0000256" key="7">
    <source>
        <dbReference type="SAM" id="MobiDB-lite"/>
    </source>
</evidence>
<sequence>MTITTLSIHEGKDSVSSNHPEKDVEEEPTIEEVATLEQTAERIPLAAWLLILCQLFEGFTYFGTYTILQNYIQFPMPTGDSKQAGALGGGRQLATAVTMSYSCLCNLSPIILAIIIDQFWGKYKTLCIASVLYIVGLIILVLTSIPMSVNAGAGLPGLLCALFFMGIAAGGFRTTVSPFMAEQYTRKTLVVKDYKGKKKIINPQMTIQSMFSWCYWATNAGSLTAKIITPTVEKYHSFWLAYLITLMTIPGCMIILLIGRRRYIRVPPVGSIIVRAFRITWRAIRNRWKLGKQPNNEHFLDYAKETTLSDTNKIEIIIPDEVETIAQNKIETILPDEIEITMQNEEETIAQDKIETITQNEIEITIQNQVEIITPKKVDTTVKTDNQFINDLKQTFRACRVFIFFPIFWMCYNQAVANLISQAAQMNVGPIPNDILQTINPFVIVVFVPIFDKIIYPTLRKCKIIQSPIARMTCGFIISGAGIAWTAFIQHLIYSTGPNFNYATKPCLTCQKYNNITVAWQIPSYFLLAIGEILAAITGIEYSYTNAPKSMKSIVMSFFLCTKAFGSILNLSLVPVTTDPQVLWMYTSQASATFVIGILFYIVLRNHEEKRIPVEQSIRKESILSVARLE</sequence>
<dbReference type="Gene3D" id="1.20.1250.20">
    <property type="entry name" value="MFS general substrate transporter like domains"/>
    <property type="match status" value="1"/>
</dbReference>
<feature type="transmembrane region" description="Helical" evidence="8">
    <location>
        <begin position="238"/>
        <end position="258"/>
    </location>
</feature>
<evidence type="ECO:0000256" key="3">
    <source>
        <dbReference type="ARBA" id="ARBA00022692"/>
    </source>
</evidence>
<evidence type="ECO:0000313" key="11">
    <source>
        <dbReference type="Proteomes" id="UP000663868"/>
    </source>
</evidence>
<dbReference type="InterPro" id="IPR000109">
    <property type="entry name" value="POT_fam"/>
</dbReference>
<keyword evidence="3 8" id="KW-0812">Transmembrane</keyword>
<dbReference type="GO" id="GO:0015833">
    <property type="term" value="P:peptide transport"/>
    <property type="evidence" value="ECO:0007669"/>
    <property type="project" value="UniProtKB-KW"/>
</dbReference>
<feature type="transmembrane region" description="Helical" evidence="8">
    <location>
        <begin position="128"/>
        <end position="149"/>
    </location>
</feature>
<evidence type="ECO:0000256" key="8">
    <source>
        <dbReference type="SAM" id="Phobius"/>
    </source>
</evidence>
<evidence type="ECO:0000313" key="10">
    <source>
        <dbReference type="EMBL" id="CAF3571582.1"/>
    </source>
</evidence>
<organism evidence="10 11">
    <name type="scientific">Adineta steineri</name>
    <dbReference type="NCBI Taxonomy" id="433720"/>
    <lineage>
        <taxon>Eukaryota</taxon>
        <taxon>Metazoa</taxon>
        <taxon>Spiralia</taxon>
        <taxon>Gnathifera</taxon>
        <taxon>Rotifera</taxon>
        <taxon>Eurotatoria</taxon>
        <taxon>Bdelloidea</taxon>
        <taxon>Adinetida</taxon>
        <taxon>Adinetidae</taxon>
        <taxon>Adineta</taxon>
    </lineage>
</organism>
<feature type="transmembrane region" description="Helical" evidence="8">
    <location>
        <begin position="583"/>
        <end position="604"/>
    </location>
</feature>
<proteinExistence type="inferred from homology"/>
<feature type="transmembrane region" description="Helical" evidence="8">
    <location>
        <begin position="435"/>
        <end position="456"/>
    </location>
</feature>
<feature type="region of interest" description="Disordered" evidence="7">
    <location>
        <begin position="1"/>
        <end position="29"/>
    </location>
</feature>
<dbReference type="Proteomes" id="UP000663860">
    <property type="component" value="Unassembled WGS sequence"/>
</dbReference>
<gene>
    <name evidence="9" type="ORF">IZO911_LOCUS20827</name>
    <name evidence="10" type="ORF">KXQ929_LOCUS3660</name>
</gene>
<keyword evidence="4" id="KW-0653">Protein transport</keyword>
<evidence type="ECO:0000313" key="9">
    <source>
        <dbReference type="EMBL" id="CAF1060088.1"/>
    </source>
</evidence>
<feature type="transmembrane region" description="Helical" evidence="8">
    <location>
        <begin position="468"/>
        <end position="493"/>
    </location>
</feature>
<dbReference type="InterPro" id="IPR036259">
    <property type="entry name" value="MFS_trans_sf"/>
</dbReference>
<evidence type="ECO:0000256" key="6">
    <source>
        <dbReference type="ARBA" id="ARBA00023136"/>
    </source>
</evidence>
<feature type="transmembrane region" description="Helical" evidence="8">
    <location>
        <begin position="398"/>
        <end position="415"/>
    </location>
</feature>
<feature type="transmembrane region" description="Helical" evidence="8">
    <location>
        <begin position="554"/>
        <end position="577"/>
    </location>
</feature>
<protein>
    <submittedName>
        <fullName evidence="10">Uncharacterized protein</fullName>
    </submittedName>
</protein>